<evidence type="ECO:0000313" key="12">
    <source>
        <dbReference type="Proteomes" id="UP001204562"/>
    </source>
</evidence>
<dbReference type="InterPro" id="IPR044643">
    <property type="entry name" value="TrpF_fam"/>
</dbReference>
<dbReference type="AlphaFoldDB" id="A0AAW5JVN9"/>
<dbReference type="InterPro" id="IPR001240">
    <property type="entry name" value="PRAI_dom"/>
</dbReference>
<dbReference type="CDD" id="cd00405">
    <property type="entry name" value="PRAI"/>
    <property type="match status" value="1"/>
</dbReference>
<reference evidence="11" key="1">
    <citation type="submission" date="2022-06" db="EMBL/GenBank/DDBJ databases">
        <title>Isolation of gut microbiota from human fecal samples.</title>
        <authorList>
            <person name="Pamer E.G."/>
            <person name="Barat B."/>
            <person name="Waligurski E."/>
            <person name="Medina S."/>
            <person name="Paddock L."/>
            <person name="Mostad J."/>
        </authorList>
    </citation>
    <scope>NUCLEOTIDE SEQUENCE</scope>
    <source>
        <strain evidence="11">DFI.9.91</strain>
    </source>
</reference>
<dbReference type="InterPro" id="IPR011060">
    <property type="entry name" value="RibuloseP-bd_barrel"/>
</dbReference>
<dbReference type="SUPFAM" id="SSF51366">
    <property type="entry name" value="Ribulose-phoshate binding barrel"/>
    <property type="match status" value="1"/>
</dbReference>
<evidence type="ECO:0000256" key="7">
    <source>
        <dbReference type="ARBA" id="ARBA00023141"/>
    </source>
</evidence>
<gene>
    <name evidence="9" type="primary">trpF</name>
    <name evidence="11" type="ORF">NE579_14520</name>
</gene>
<dbReference type="GO" id="GO:0000162">
    <property type="term" value="P:L-tryptophan biosynthetic process"/>
    <property type="evidence" value="ECO:0007669"/>
    <property type="project" value="UniProtKB-UniRule"/>
</dbReference>
<evidence type="ECO:0000313" key="11">
    <source>
        <dbReference type="EMBL" id="MCQ4771658.1"/>
    </source>
</evidence>
<accession>A0AAW5JVN9</accession>
<dbReference type="PANTHER" id="PTHR42894:SF1">
    <property type="entry name" value="N-(5'-PHOSPHORIBOSYL)ANTHRANILATE ISOMERASE"/>
    <property type="match status" value="1"/>
</dbReference>
<dbReference type="Pfam" id="PF00697">
    <property type="entry name" value="PRAI"/>
    <property type="match status" value="1"/>
</dbReference>
<comment type="catalytic activity">
    <reaction evidence="1 9">
        <text>N-(5-phospho-beta-D-ribosyl)anthranilate = 1-(2-carboxyphenylamino)-1-deoxy-D-ribulose 5-phosphate</text>
        <dbReference type="Rhea" id="RHEA:21540"/>
        <dbReference type="ChEBI" id="CHEBI:18277"/>
        <dbReference type="ChEBI" id="CHEBI:58613"/>
        <dbReference type="EC" id="5.3.1.24"/>
    </reaction>
</comment>
<feature type="domain" description="N-(5'phosphoribosyl) anthranilate isomerase (PRAI)" evidence="10">
    <location>
        <begin position="5"/>
        <end position="195"/>
    </location>
</feature>
<evidence type="ECO:0000256" key="1">
    <source>
        <dbReference type="ARBA" id="ARBA00001164"/>
    </source>
</evidence>
<keyword evidence="7 9" id="KW-0057">Aromatic amino acid biosynthesis</keyword>
<comment type="similarity">
    <text evidence="9">Belongs to the TrpF family.</text>
</comment>
<evidence type="ECO:0000256" key="9">
    <source>
        <dbReference type="HAMAP-Rule" id="MF_00135"/>
    </source>
</evidence>
<keyword evidence="5 9" id="KW-0028">Amino-acid biosynthesis</keyword>
<protein>
    <recommendedName>
        <fullName evidence="4 9">N-(5'-phosphoribosyl)anthranilate isomerase</fullName>
        <shortName evidence="9">PRAI</shortName>
        <ecNumber evidence="3 9">5.3.1.24</ecNumber>
    </recommendedName>
</protein>
<name>A0AAW5JVN9_9FIRM</name>
<dbReference type="HAMAP" id="MF_00135">
    <property type="entry name" value="PRAI"/>
    <property type="match status" value="1"/>
</dbReference>
<comment type="caution">
    <text evidence="11">The sequence shown here is derived from an EMBL/GenBank/DDBJ whole genome shotgun (WGS) entry which is preliminary data.</text>
</comment>
<proteinExistence type="inferred from homology"/>
<evidence type="ECO:0000259" key="10">
    <source>
        <dbReference type="Pfam" id="PF00697"/>
    </source>
</evidence>
<organism evidence="11 12">
    <name type="scientific">Intestinimonas massiliensis</name>
    <name type="common">ex Afouda et al. 2020</name>
    <dbReference type="NCBI Taxonomy" id="1673721"/>
    <lineage>
        <taxon>Bacteria</taxon>
        <taxon>Bacillati</taxon>
        <taxon>Bacillota</taxon>
        <taxon>Clostridia</taxon>
        <taxon>Eubacteriales</taxon>
        <taxon>Intestinimonas</taxon>
    </lineage>
</organism>
<evidence type="ECO:0000256" key="8">
    <source>
        <dbReference type="ARBA" id="ARBA00023235"/>
    </source>
</evidence>
<evidence type="ECO:0000256" key="3">
    <source>
        <dbReference type="ARBA" id="ARBA00012572"/>
    </source>
</evidence>
<keyword evidence="6 9" id="KW-0822">Tryptophan biosynthesis</keyword>
<dbReference type="GO" id="GO:0004640">
    <property type="term" value="F:phosphoribosylanthranilate isomerase activity"/>
    <property type="evidence" value="ECO:0007669"/>
    <property type="project" value="UniProtKB-UniRule"/>
</dbReference>
<evidence type="ECO:0000256" key="2">
    <source>
        <dbReference type="ARBA" id="ARBA00004664"/>
    </source>
</evidence>
<dbReference type="RefSeq" id="WP_256304767.1">
    <property type="nucleotide sequence ID" value="NZ_JANFYS010000040.1"/>
</dbReference>
<dbReference type="PANTHER" id="PTHR42894">
    <property type="entry name" value="N-(5'-PHOSPHORIBOSYL)ANTHRANILATE ISOMERASE"/>
    <property type="match status" value="1"/>
</dbReference>
<dbReference type="EMBL" id="JANFYS010000040">
    <property type="protein sequence ID" value="MCQ4771658.1"/>
    <property type="molecule type" value="Genomic_DNA"/>
</dbReference>
<sequence>MTRIKICGLYRPEDIRYVNEARPDWCGFILHFPKSHRNVTPDQARALRAELAPGIVPVGVFVDQPAEVPAALLRDGTISVAQLHGHEDDAYLAALRELAPGCVIWKTFQVRSAADLRAVHASAADLVLLDNGCGTGETFDWSLVGGVTRPFLLAGGLTPENIPAAVAALHPYGLDLSSGVETEKKKDRNKIEAAVAAARKE</sequence>
<keyword evidence="8 9" id="KW-0413">Isomerase</keyword>
<dbReference type="Proteomes" id="UP001204562">
    <property type="component" value="Unassembled WGS sequence"/>
</dbReference>
<dbReference type="EC" id="5.3.1.24" evidence="3 9"/>
<dbReference type="InterPro" id="IPR013785">
    <property type="entry name" value="Aldolase_TIM"/>
</dbReference>
<comment type="pathway">
    <text evidence="2 9">Amino-acid biosynthesis; L-tryptophan biosynthesis; L-tryptophan from chorismate: step 3/5.</text>
</comment>
<evidence type="ECO:0000256" key="5">
    <source>
        <dbReference type="ARBA" id="ARBA00022605"/>
    </source>
</evidence>
<dbReference type="Gene3D" id="3.20.20.70">
    <property type="entry name" value="Aldolase class I"/>
    <property type="match status" value="1"/>
</dbReference>
<evidence type="ECO:0000256" key="4">
    <source>
        <dbReference type="ARBA" id="ARBA00022272"/>
    </source>
</evidence>
<evidence type="ECO:0000256" key="6">
    <source>
        <dbReference type="ARBA" id="ARBA00022822"/>
    </source>
</evidence>